<keyword evidence="2" id="KW-1185">Reference proteome</keyword>
<evidence type="ECO:0000313" key="1">
    <source>
        <dbReference type="EMBL" id="MBB5365221.1"/>
    </source>
</evidence>
<evidence type="ECO:0000313" key="2">
    <source>
        <dbReference type="Proteomes" id="UP000552709"/>
    </source>
</evidence>
<dbReference type="EMBL" id="JACHFL010000016">
    <property type="protein sequence ID" value="MBB5365221.1"/>
    <property type="molecule type" value="Genomic_DNA"/>
</dbReference>
<dbReference type="Proteomes" id="UP000552709">
    <property type="component" value="Unassembled WGS sequence"/>
</dbReference>
<gene>
    <name evidence="1" type="ORF">HNQ08_004342</name>
</gene>
<comment type="caution">
    <text evidence="1">The sequence shown here is derived from an EMBL/GenBank/DDBJ whole genome shotgun (WGS) entry which is preliminary data.</text>
</comment>
<name>A0A7W8NG89_9DEIO</name>
<accession>A0A7W8NG89</accession>
<organism evidence="1 2">
    <name type="scientific">Deinococcus humi</name>
    <dbReference type="NCBI Taxonomy" id="662880"/>
    <lineage>
        <taxon>Bacteria</taxon>
        <taxon>Thermotogati</taxon>
        <taxon>Deinococcota</taxon>
        <taxon>Deinococci</taxon>
        <taxon>Deinococcales</taxon>
        <taxon>Deinococcaceae</taxon>
        <taxon>Deinococcus</taxon>
    </lineage>
</organism>
<dbReference type="AlphaFoldDB" id="A0A7W8NG89"/>
<reference evidence="1 2" key="1">
    <citation type="submission" date="2020-08" db="EMBL/GenBank/DDBJ databases">
        <title>Genomic Encyclopedia of Type Strains, Phase IV (KMG-IV): sequencing the most valuable type-strain genomes for metagenomic binning, comparative biology and taxonomic classification.</title>
        <authorList>
            <person name="Goeker M."/>
        </authorList>
    </citation>
    <scope>NUCLEOTIDE SEQUENCE [LARGE SCALE GENOMIC DNA]</scope>
    <source>
        <strain evidence="1 2">DSM 27939</strain>
    </source>
</reference>
<proteinExistence type="predicted"/>
<protein>
    <submittedName>
        <fullName evidence="1">Uncharacterized protein</fullName>
    </submittedName>
</protein>
<sequence>MTIALGFGRLPATVEAAGNLVSKVLLDLTST</sequence>